<name>A0A699K7H1_TANCI</name>
<dbReference type="CDD" id="cd00303">
    <property type="entry name" value="retropepsin_like"/>
    <property type="match status" value="1"/>
</dbReference>
<dbReference type="AlphaFoldDB" id="A0A699K7H1"/>
<gene>
    <name evidence="2" type="ORF">Tci_646295</name>
</gene>
<evidence type="ECO:0000313" key="2">
    <source>
        <dbReference type="EMBL" id="GFA74323.1"/>
    </source>
</evidence>
<protein>
    <submittedName>
        <fullName evidence="2">Reverse transcriptase domain-containing protein</fullName>
    </submittedName>
</protein>
<feature type="compositionally biased region" description="Polar residues" evidence="1">
    <location>
        <begin position="1"/>
        <end position="10"/>
    </location>
</feature>
<keyword evidence="2" id="KW-0695">RNA-directed DNA polymerase</keyword>
<evidence type="ECO:0000256" key="1">
    <source>
        <dbReference type="SAM" id="MobiDB-lite"/>
    </source>
</evidence>
<dbReference type="PANTHER" id="PTHR33067:SF35">
    <property type="entry name" value="ASPARTIC PEPTIDASE DDI1-TYPE DOMAIN-CONTAINING PROTEIN"/>
    <property type="match status" value="1"/>
</dbReference>
<dbReference type="PANTHER" id="PTHR33067">
    <property type="entry name" value="RNA-DIRECTED DNA POLYMERASE-RELATED"/>
    <property type="match status" value="1"/>
</dbReference>
<dbReference type="EMBL" id="BKCJ010479519">
    <property type="protein sequence ID" value="GFA74323.1"/>
    <property type="molecule type" value="Genomic_DNA"/>
</dbReference>
<accession>A0A699K7H1</accession>
<keyword evidence="2" id="KW-0808">Transferase</keyword>
<comment type="caution">
    <text evidence="2">The sequence shown here is derived from an EMBL/GenBank/DDBJ whole genome shotgun (WGS) entry which is preliminary data.</text>
</comment>
<dbReference type="Gene3D" id="2.40.70.10">
    <property type="entry name" value="Acid Proteases"/>
    <property type="match status" value="1"/>
</dbReference>
<dbReference type="GO" id="GO:0003964">
    <property type="term" value="F:RNA-directed DNA polymerase activity"/>
    <property type="evidence" value="ECO:0007669"/>
    <property type="project" value="UniProtKB-KW"/>
</dbReference>
<dbReference type="InterPro" id="IPR021109">
    <property type="entry name" value="Peptidase_aspartic_dom_sf"/>
</dbReference>
<proteinExistence type="predicted"/>
<keyword evidence="2" id="KW-0548">Nucleotidyltransferase</keyword>
<organism evidence="2">
    <name type="scientific">Tanacetum cinerariifolium</name>
    <name type="common">Dalmatian daisy</name>
    <name type="synonym">Chrysanthemum cinerariifolium</name>
    <dbReference type="NCBI Taxonomy" id="118510"/>
    <lineage>
        <taxon>Eukaryota</taxon>
        <taxon>Viridiplantae</taxon>
        <taxon>Streptophyta</taxon>
        <taxon>Embryophyta</taxon>
        <taxon>Tracheophyta</taxon>
        <taxon>Spermatophyta</taxon>
        <taxon>Magnoliopsida</taxon>
        <taxon>eudicotyledons</taxon>
        <taxon>Gunneridae</taxon>
        <taxon>Pentapetalae</taxon>
        <taxon>asterids</taxon>
        <taxon>campanulids</taxon>
        <taxon>Asterales</taxon>
        <taxon>Asteraceae</taxon>
        <taxon>Asteroideae</taxon>
        <taxon>Anthemideae</taxon>
        <taxon>Anthemidinae</taxon>
        <taxon>Tanacetum</taxon>
    </lineage>
</organism>
<feature type="region of interest" description="Disordered" evidence="1">
    <location>
        <begin position="1"/>
        <end position="27"/>
    </location>
</feature>
<sequence>MPTRSSSNLPVESPPNPSTSNPKRRNCRHSKQPFVLEESPVDTMADQRTMVELLRAPTDGYVKAIVVLLILAEQFELKHSLINMMTSDQTTNLRNEISNFQQRFDESFHEACDRYKDLLRACPYHGFTKLHQLDTFYNAFNPADQDSLNSTAGGNLLKRRTQDVLTIIENKSKCLAADGNTFPELQDNIQGYVSAAVVNYNQGSLPSNTIANPKGELKAITNRSCIVLDGPFIRIPPPFINPEENERVDETLTDQDLAKYTIKVPPPLEKLLELANTPFNENCSAVILKKLPEKLGDPGKFLIPCGFSELKCKALDDLGDTINLMPLSFWKKLGLLELISTRMTLELANRAICTPAGIARDDFVSVVKFTFLADFVIVDYESDPRVPLSWEDLSYIRSCCN</sequence>
<reference evidence="2" key="1">
    <citation type="journal article" date="2019" name="Sci. Rep.">
        <title>Draft genome of Tanacetum cinerariifolium, the natural source of mosquito coil.</title>
        <authorList>
            <person name="Yamashiro T."/>
            <person name="Shiraishi A."/>
            <person name="Satake H."/>
            <person name="Nakayama K."/>
        </authorList>
    </citation>
    <scope>NUCLEOTIDE SEQUENCE</scope>
</reference>